<name>A0A4R7J5S8_9ACTN</name>
<organism evidence="1 2">
    <name type="scientific">Naumannella halotolerans</name>
    <dbReference type="NCBI Taxonomy" id="993414"/>
    <lineage>
        <taxon>Bacteria</taxon>
        <taxon>Bacillati</taxon>
        <taxon>Actinomycetota</taxon>
        <taxon>Actinomycetes</taxon>
        <taxon>Propionibacteriales</taxon>
        <taxon>Propionibacteriaceae</taxon>
        <taxon>Naumannella</taxon>
    </lineage>
</organism>
<evidence type="ECO:0000313" key="1">
    <source>
        <dbReference type="EMBL" id="TDT32574.1"/>
    </source>
</evidence>
<dbReference type="Proteomes" id="UP000295371">
    <property type="component" value="Unassembled WGS sequence"/>
</dbReference>
<proteinExistence type="predicted"/>
<keyword evidence="2" id="KW-1185">Reference proteome</keyword>
<dbReference type="OrthoDB" id="5122797at2"/>
<protein>
    <submittedName>
        <fullName evidence="1">Uncharacterized protein</fullName>
    </submittedName>
</protein>
<accession>A0A4R7J5S8</accession>
<dbReference type="EMBL" id="SOAW01000001">
    <property type="protein sequence ID" value="TDT32574.1"/>
    <property type="molecule type" value="Genomic_DNA"/>
</dbReference>
<sequence length="93" mass="9672">MVQLSDPGGGMEAAFSGTVTVTRDGCWTFDDEAPLVFPAGTDLVDDGRAVELSDGTVTRLGDQVRFGGGFVDIDSRSGVAAECADGDSLILWQ</sequence>
<reference evidence="1 2" key="1">
    <citation type="submission" date="2019-03" db="EMBL/GenBank/DDBJ databases">
        <title>Genomic Encyclopedia of Archaeal and Bacterial Type Strains, Phase II (KMG-II): from individual species to whole genera.</title>
        <authorList>
            <person name="Goeker M."/>
        </authorList>
    </citation>
    <scope>NUCLEOTIDE SEQUENCE [LARGE SCALE GENOMIC DNA]</scope>
    <source>
        <strain evidence="1 2">DSM 24323</strain>
    </source>
</reference>
<comment type="caution">
    <text evidence="1">The sequence shown here is derived from an EMBL/GenBank/DDBJ whole genome shotgun (WGS) entry which is preliminary data.</text>
</comment>
<evidence type="ECO:0000313" key="2">
    <source>
        <dbReference type="Proteomes" id="UP000295371"/>
    </source>
</evidence>
<gene>
    <name evidence="1" type="ORF">CLV29_0154</name>
</gene>
<dbReference type="AlphaFoldDB" id="A0A4R7J5S8"/>